<dbReference type="Pfam" id="PF00912">
    <property type="entry name" value="Transgly"/>
    <property type="match status" value="1"/>
</dbReference>
<evidence type="ECO:0000256" key="4">
    <source>
        <dbReference type="ARBA" id="ARBA00022679"/>
    </source>
</evidence>
<keyword evidence="6" id="KW-0511">Multifunctional enzyme</keyword>
<keyword evidence="14" id="KW-1185">Reference proteome</keyword>
<dbReference type="Gene3D" id="3.40.710.10">
    <property type="entry name" value="DD-peptidase/beta-lactamase superfamily"/>
    <property type="match status" value="1"/>
</dbReference>
<dbReference type="EMBL" id="JAATEJ010000003">
    <property type="protein sequence ID" value="NJP42987.1"/>
    <property type="molecule type" value="Genomic_DNA"/>
</dbReference>
<dbReference type="SUPFAM" id="SSF53955">
    <property type="entry name" value="Lysozyme-like"/>
    <property type="match status" value="1"/>
</dbReference>
<keyword evidence="3" id="KW-0328">Glycosyltransferase</keyword>
<keyword evidence="2" id="KW-0645">Protease</keyword>
<dbReference type="InterPro" id="IPR023346">
    <property type="entry name" value="Lysozyme-like_dom_sf"/>
</dbReference>
<keyword evidence="10" id="KW-0812">Transmembrane</keyword>
<feature type="compositionally biased region" description="Low complexity" evidence="9">
    <location>
        <begin position="694"/>
        <end position="706"/>
    </location>
</feature>
<sequence length="768" mass="81777">MPSWRQVTALFIGFVGTLVGIAGIAYAMVDIPDVNKASQAQNNVYYWADGSRMVTGGGSVNRQNIPYEKIPKAMRYAVISAENKTFETDKGVDPMGIARALVNMAKGGETQGGSTITQQYVKNTMLDQSQTISRKFKELFISIKVGEKVSKDDIMSGYLNTSYFGRGAYGIQAAAQTYYGIDAEKLNPSQCAVLAALLKGPTYYDPNGNESIDKTATPEANLARAKERWGSILDNEVRFGHMSAAERAKYTEFPMPQGLKAQAGMNGQIGYLVDTANKYIISHSDPKITQEELERGGYQIYTTFDKAKVEALKTSVETVQKAKIKPGAGHMYTGDQKKEFGGDADTYVQFGAASVVPGDGKIVALYGGPGYDKGEFNNNADTQGVPVGSTFKPFVLAAAMTYGTNYSDGKPLTPDTKYNADDLIPIKDHNGKTVLNKDNSVFKQKNESGTKWGYVTLNKAMEQSINSPFVQLGEDVGLDKVEQTALKAGLLVDSMKATDNVASFSIGTSTPSAIRMANAYGTFADSGQAVEPYSVTKVLHNGEDSKAFKKPKVTRTRALDADVADTVTKVLQNVVKNGTGKKALELDRAVAGKTGTTDTPGGTRSAWFVGYTQQLSTSVVMFRQNSKEKILLPMAGTGGPTSTTHGGDIPATIWTDYMKQALGNAKDPGFPTPGKIGEGKTINEPGAPTPTPSMTPTTTPTTEAPTTAPPTNTPPTGTPTWTPPTQPDSPPPTTPSCNFFNPCDTTTPPGGEPPTTSGPPRHGPGGGG</sequence>
<evidence type="ECO:0000259" key="12">
    <source>
        <dbReference type="Pfam" id="PF00912"/>
    </source>
</evidence>
<evidence type="ECO:0000313" key="14">
    <source>
        <dbReference type="Proteomes" id="UP000734511"/>
    </source>
</evidence>
<dbReference type="Gene3D" id="1.10.3810.10">
    <property type="entry name" value="Biosynthetic peptidoglycan transglycosylase-like"/>
    <property type="match status" value="1"/>
</dbReference>
<accession>A0ABX0ZKJ5</accession>
<feature type="compositionally biased region" description="Pro residues" evidence="9">
    <location>
        <begin position="707"/>
        <end position="734"/>
    </location>
</feature>
<reference evidence="13 14" key="1">
    <citation type="submission" date="2020-03" db="EMBL/GenBank/DDBJ databases">
        <title>WGS of actinomycetes isolated from Thailand.</title>
        <authorList>
            <person name="Thawai C."/>
        </authorList>
    </citation>
    <scope>NUCLEOTIDE SEQUENCE [LARGE SCALE GENOMIC DNA]</scope>
    <source>
        <strain evidence="13 14">PRB2-1</strain>
    </source>
</reference>
<organism evidence="13 14">
    <name type="scientific">Actinacidiphila epipremni</name>
    <dbReference type="NCBI Taxonomy" id="2053013"/>
    <lineage>
        <taxon>Bacteria</taxon>
        <taxon>Bacillati</taxon>
        <taxon>Actinomycetota</taxon>
        <taxon>Actinomycetes</taxon>
        <taxon>Kitasatosporales</taxon>
        <taxon>Streptomycetaceae</taxon>
        <taxon>Actinacidiphila</taxon>
    </lineage>
</organism>
<dbReference type="InterPro" id="IPR001264">
    <property type="entry name" value="Glyco_trans_51"/>
</dbReference>
<feature type="domain" description="Penicillin-binding protein transpeptidase" evidence="11">
    <location>
        <begin position="357"/>
        <end position="622"/>
    </location>
</feature>
<evidence type="ECO:0000256" key="7">
    <source>
        <dbReference type="ARBA" id="ARBA00034000"/>
    </source>
</evidence>
<dbReference type="InterPro" id="IPR050396">
    <property type="entry name" value="Glycosyltr_51/Transpeptidase"/>
</dbReference>
<evidence type="ECO:0000256" key="9">
    <source>
        <dbReference type="SAM" id="MobiDB-lite"/>
    </source>
</evidence>
<feature type="compositionally biased region" description="Low complexity" evidence="9">
    <location>
        <begin position="745"/>
        <end position="760"/>
    </location>
</feature>
<dbReference type="InterPro" id="IPR036950">
    <property type="entry name" value="PBP_transglycosylase"/>
</dbReference>
<dbReference type="Proteomes" id="UP000734511">
    <property type="component" value="Unassembled WGS sequence"/>
</dbReference>
<evidence type="ECO:0000256" key="1">
    <source>
        <dbReference type="ARBA" id="ARBA00022645"/>
    </source>
</evidence>
<name>A0ABX0ZKJ5_9ACTN</name>
<comment type="catalytic activity">
    <reaction evidence="7">
        <text>Preferential cleavage: (Ac)2-L-Lys-D-Ala-|-D-Ala. Also transpeptidation of peptidyl-alanyl moieties that are N-acyl substituents of D-alanine.</text>
        <dbReference type="EC" id="3.4.16.4"/>
    </reaction>
</comment>
<dbReference type="Pfam" id="PF00905">
    <property type="entry name" value="Transpeptidase"/>
    <property type="match status" value="1"/>
</dbReference>
<keyword evidence="10" id="KW-0472">Membrane</keyword>
<evidence type="ECO:0000256" key="2">
    <source>
        <dbReference type="ARBA" id="ARBA00022670"/>
    </source>
</evidence>
<keyword evidence="5" id="KW-0378">Hydrolase</keyword>
<comment type="caution">
    <text evidence="13">The sequence shown here is derived from an EMBL/GenBank/DDBJ whole genome shotgun (WGS) entry which is preliminary data.</text>
</comment>
<gene>
    <name evidence="13" type="ORF">HCN08_06125</name>
</gene>
<proteinExistence type="predicted"/>
<dbReference type="InterPro" id="IPR012338">
    <property type="entry name" value="Beta-lactam/transpept-like"/>
</dbReference>
<dbReference type="PANTHER" id="PTHR32282">
    <property type="entry name" value="BINDING PROTEIN TRANSPEPTIDASE, PUTATIVE-RELATED"/>
    <property type="match status" value="1"/>
</dbReference>
<dbReference type="SUPFAM" id="SSF56601">
    <property type="entry name" value="beta-lactamase/transpeptidase-like"/>
    <property type="match status" value="1"/>
</dbReference>
<dbReference type="PANTHER" id="PTHR32282:SF34">
    <property type="entry name" value="PENICILLIN-BINDING PROTEIN 1A"/>
    <property type="match status" value="1"/>
</dbReference>
<feature type="region of interest" description="Disordered" evidence="9">
    <location>
        <begin position="664"/>
        <end position="768"/>
    </location>
</feature>
<evidence type="ECO:0000256" key="8">
    <source>
        <dbReference type="ARBA" id="ARBA00049902"/>
    </source>
</evidence>
<keyword evidence="1" id="KW-0121">Carboxypeptidase</keyword>
<protein>
    <submittedName>
        <fullName evidence="13">Penicillin-binding protein</fullName>
    </submittedName>
</protein>
<evidence type="ECO:0000313" key="13">
    <source>
        <dbReference type="EMBL" id="NJP42987.1"/>
    </source>
</evidence>
<evidence type="ECO:0000259" key="11">
    <source>
        <dbReference type="Pfam" id="PF00905"/>
    </source>
</evidence>
<comment type="catalytic activity">
    <reaction evidence="8">
        <text>[GlcNAc-(1-&gt;4)-Mur2Ac(oyl-L-Ala-gamma-D-Glu-L-Lys-D-Ala-D-Ala)](n)-di-trans,octa-cis-undecaprenyl diphosphate + beta-D-GlcNAc-(1-&gt;4)-Mur2Ac(oyl-L-Ala-gamma-D-Glu-L-Lys-D-Ala-D-Ala)-di-trans,octa-cis-undecaprenyl diphosphate = [GlcNAc-(1-&gt;4)-Mur2Ac(oyl-L-Ala-gamma-D-Glu-L-Lys-D-Ala-D-Ala)](n+1)-di-trans,octa-cis-undecaprenyl diphosphate + di-trans,octa-cis-undecaprenyl diphosphate + H(+)</text>
        <dbReference type="Rhea" id="RHEA:23708"/>
        <dbReference type="Rhea" id="RHEA-COMP:9602"/>
        <dbReference type="Rhea" id="RHEA-COMP:9603"/>
        <dbReference type="ChEBI" id="CHEBI:15378"/>
        <dbReference type="ChEBI" id="CHEBI:58405"/>
        <dbReference type="ChEBI" id="CHEBI:60033"/>
        <dbReference type="ChEBI" id="CHEBI:78435"/>
        <dbReference type="EC" id="2.4.99.28"/>
    </reaction>
</comment>
<evidence type="ECO:0000256" key="6">
    <source>
        <dbReference type="ARBA" id="ARBA00023268"/>
    </source>
</evidence>
<evidence type="ECO:0000256" key="5">
    <source>
        <dbReference type="ARBA" id="ARBA00022801"/>
    </source>
</evidence>
<feature type="domain" description="Glycosyl transferase family 51" evidence="12">
    <location>
        <begin position="58"/>
        <end position="213"/>
    </location>
</feature>
<keyword evidence="10" id="KW-1133">Transmembrane helix</keyword>
<evidence type="ECO:0000256" key="3">
    <source>
        <dbReference type="ARBA" id="ARBA00022676"/>
    </source>
</evidence>
<keyword evidence="4" id="KW-0808">Transferase</keyword>
<evidence type="ECO:0000256" key="10">
    <source>
        <dbReference type="SAM" id="Phobius"/>
    </source>
</evidence>
<feature type="transmembrane region" description="Helical" evidence="10">
    <location>
        <begin position="7"/>
        <end position="29"/>
    </location>
</feature>
<dbReference type="InterPro" id="IPR001460">
    <property type="entry name" value="PCN-bd_Tpept"/>
</dbReference>